<evidence type="ECO:0000313" key="1">
    <source>
        <dbReference type="EMBL" id="ATD62021.1"/>
    </source>
</evidence>
<name>A0A290WYS2_9BURK</name>
<organism evidence="1 2">
    <name type="scientific">Janthinobacterium svalbardensis</name>
    <dbReference type="NCBI Taxonomy" id="368607"/>
    <lineage>
        <taxon>Bacteria</taxon>
        <taxon>Pseudomonadati</taxon>
        <taxon>Pseudomonadota</taxon>
        <taxon>Betaproteobacteria</taxon>
        <taxon>Burkholderiales</taxon>
        <taxon>Oxalobacteraceae</taxon>
        <taxon>Janthinobacterium</taxon>
    </lineage>
</organism>
<proteinExistence type="predicted"/>
<reference evidence="1 2" key="1">
    <citation type="submission" date="2017-09" db="EMBL/GenBank/DDBJ databases">
        <title>Complete genome sequence of Janthinobacterium svalbardensis PAMC 27463.</title>
        <authorList>
            <person name="Cho Y.-J."/>
            <person name="Cho A."/>
            <person name="Kim O.-S."/>
            <person name="Lee J.-I."/>
        </authorList>
    </citation>
    <scope>NUCLEOTIDE SEQUENCE [LARGE SCALE GENOMIC DNA]</scope>
    <source>
        <strain evidence="1 2">PAMC 27463</strain>
    </source>
</reference>
<keyword evidence="2" id="KW-1185">Reference proteome</keyword>
<accession>A0A290WYS2</accession>
<dbReference type="KEGG" id="jsv:CNX70_19080"/>
<evidence type="ECO:0000313" key="2">
    <source>
        <dbReference type="Proteomes" id="UP000218437"/>
    </source>
</evidence>
<dbReference type="EMBL" id="CP023422">
    <property type="protein sequence ID" value="ATD62021.1"/>
    <property type="molecule type" value="Genomic_DNA"/>
</dbReference>
<protein>
    <submittedName>
        <fullName evidence="1">Uncharacterized protein</fullName>
    </submittedName>
</protein>
<gene>
    <name evidence="1" type="ORF">CNX70_19080</name>
</gene>
<dbReference type="AlphaFoldDB" id="A0A290WYS2"/>
<dbReference type="Proteomes" id="UP000218437">
    <property type="component" value="Chromosome"/>
</dbReference>
<sequence>MWSNLDAALIHPTGSHGMKNSIEDGCGEHVRTDKVMAELVERGVAFHHALGRTVATAYLREHAVPAEVIRRVFSSVQARRPARPARRRWR</sequence>